<protein>
    <recommendedName>
        <fullName evidence="3">Small RNA 2'-O-methyltransferase</fullName>
        <ecNumber evidence="11">2.1.1.386</ecNumber>
    </recommendedName>
</protein>
<comment type="cofactor">
    <cofactor evidence="1">
        <name>Mg(2+)</name>
        <dbReference type="ChEBI" id="CHEBI:18420"/>
    </cofactor>
</comment>
<evidence type="ECO:0000256" key="10">
    <source>
        <dbReference type="ARBA" id="ARBA00023158"/>
    </source>
</evidence>
<dbReference type="Gene3D" id="3.40.50.150">
    <property type="entry name" value="Vaccinia Virus protein VP39"/>
    <property type="match status" value="1"/>
</dbReference>
<dbReference type="InterPro" id="IPR029063">
    <property type="entry name" value="SAM-dependent_MTases_sf"/>
</dbReference>
<proteinExistence type="inferred from homology"/>
<dbReference type="Gene3D" id="3.30.1610.20">
    <property type="entry name" value="Hen1, N-terminal domain"/>
    <property type="match status" value="1"/>
</dbReference>
<comment type="caution">
    <text evidence="15">The sequence shown here is derived from an EMBL/GenBank/DDBJ whole genome shotgun (WGS) entry which is preliminary data.</text>
</comment>
<keyword evidence="5" id="KW-0808">Transferase</keyword>
<evidence type="ECO:0000256" key="9">
    <source>
        <dbReference type="ARBA" id="ARBA00022884"/>
    </source>
</evidence>
<evidence type="ECO:0000256" key="8">
    <source>
        <dbReference type="ARBA" id="ARBA00022842"/>
    </source>
</evidence>
<comment type="similarity">
    <text evidence="2">Belongs to the methyltransferase superfamily. HEN1 family.</text>
</comment>
<evidence type="ECO:0000259" key="14">
    <source>
        <dbReference type="Pfam" id="PF12623"/>
    </source>
</evidence>
<evidence type="ECO:0000256" key="12">
    <source>
        <dbReference type="ARBA" id="ARBA00048418"/>
    </source>
</evidence>
<organism evidence="15 16">
    <name type="scientific">Microbacterium trichothecenolyticum</name>
    <name type="common">Aureobacterium trichothecenolyticum</name>
    <dbReference type="NCBI Taxonomy" id="69370"/>
    <lineage>
        <taxon>Bacteria</taxon>
        <taxon>Bacillati</taxon>
        <taxon>Actinomycetota</taxon>
        <taxon>Actinomycetes</taxon>
        <taxon>Micrococcales</taxon>
        <taxon>Microbacteriaceae</taxon>
        <taxon>Microbacterium</taxon>
    </lineage>
</organism>
<name>A0ABU0TV07_MICTR</name>
<dbReference type="Pfam" id="PF08242">
    <property type="entry name" value="Methyltransf_12"/>
    <property type="match status" value="1"/>
</dbReference>
<evidence type="ECO:0000256" key="5">
    <source>
        <dbReference type="ARBA" id="ARBA00022679"/>
    </source>
</evidence>
<evidence type="ECO:0000256" key="1">
    <source>
        <dbReference type="ARBA" id="ARBA00001946"/>
    </source>
</evidence>
<comment type="catalytic activity">
    <reaction evidence="12">
        <text>small RNA 3'-end nucleotide + S-adenosyl-L-methionine = small RNA 3'-end 2'-O-methylnucleotide + S-adenosyl-L-homocysteine + H(+)</text>
        <dbReference type="Rhea" id="RHEA:37887"/>
        <dbReference type="Rhea" id="RHEA-COMP:10415"/>
        <dbReference type="Rhea" id="RHEA-COMP:10416"/>
        <dbReference type="ChEBI" id="CHEBI:15378"/>
        <dbReference type="ChEBI" id="CHEBI:57856"/>
        <dbReference type="ChEBI" id="CHEBI:59789"/>
        <dbReference type="ChEBI" id="CHEBI:74896"/>
        <dbReference type="ChEBI" id="CHEBI:74898"/>
        <dbReference type="EC" id="2.1.1.386"/>
    </reaction>
</comment>
<keyword evidence="9" id="KW-0694">RNA-binding</keyword>
<dbReference type="InterPro" id="IPR024740">
    <property type="entry name" value="Hen1_N"/>
</dbReference>
<evidence type="ECO:0000313" key="15">
    <source>
        <dbReference type="EMBL" id="MDQ1122779.1"/>
    </source>
</evidence>
<evidence type="ECO:0000313" key="16">
    <source>
        <dbReference type="Proteomes" id="UP001226691"/>
    </source>
</evidence>
<evidence type="ECO:0000256" key="3">
    <source>
        <dbReference type="ARBA" id="ARBA00021330"/>
    </source>
</evidence>
<dbReference type="EMBL" id="JAUTBF010000001">
    <property type="protein sequence ID" value="MDQ1122779.1"/>
    <property type="molecule type" value="Genomic_DNA"/>
</dbReference>
<keyword evidence="10" id="KW-0943">RNA-mediated gene silencing</keyword>
<sequence>MTPIGGNVLVTLTSTAPVASHLSHLLRKHPDRAQSFPLSVGLAHVFYPEVNDERCTVAMLLEIDPIDLARNQNFRGGATHTLSRYVNDRPYTSSSMVAVALGQVFRSAMTGRSETFPELAAAALPLEITVAAVPARGPATAGLATRLFAPLGWEVTETPLALDPAYPEWGESVYVDLALRGTVRLSDALRHLYVMLPVLDDSKHYWVSDDEVGKLQRAGEGWLAGHPERELITRRYLAHQKSMVDTALDQLASELRLDALDDLSTDALAAPAEAPPSAPLAATRADAVLRALRDVGARTVGDVGCGEGALLVHLADDPAFTRILGSDVSARALAKAARRLRLADASDRQRERISLAQSSITYQDDRLAGLDAVVLMEVIEHVDAERLPALEASVFGAASPASVVVTTPNSEYNRLYDTLPAGAFRHEDHRFEWTRAQFQDWAQGVADRHGYAVEHRTVGDVDPSVGSPTQLALFRKVTSR</sequence>
<feature type="domain" description="Hen1 N-terminal" evidence="14">
    <location>
        <begin position="8"/>
        <end position="252"/>
    </location>
</feature>
<dbReference type="InterPro" id="IPR038546">
    <property type="entry name" value="Hen1_N_sf"/>
</dbReference>
<keyword evidence="6" id="KW-0949">S-adenosyl-L-methionine</keyword>
<dbReference type="NCBIfam" id="TIGR04074">
    <property type="entry name" value="bacter_Hen1"/>
    <property type="match status" value="1"/>
</dbReference>
<reference evidence="15 16" key="1">
    <citation type="submission" date="2023-07" db="EMBL/GenBank/DDBJ databases">
        <title>Functional and genomic diversity of the sorghum phyllosphere microbiome.</title>
        <authorList>
            <person name="Shade A."/>
        </authorList>
    </citation>
    <scope>NUCLEOTIDE SEQUENCE [LARGE SCALE GENOMIC DNA]</scope>
    <source>
        <strain evidence="15 16">SORGH_AS_1207</strain>
    </source>
</reference>
<evidence type="ECO:0000256" key="2">
    <source>
        <dbReference type="ARBA" id="ARBA00009026"/>
    </source>
</evidence>
<evidence type="ECO:0000256" key="6">
    <source>
        <dbReference type="ARBA" id="ARBA00022691"/>
    </source>
</evidence>
<dbReference type="EC" id="2.1.1.386" evidence="11"/>
<keyword evidence="16" id="KW-1185">Reference proteome</keyword>
<evidence type="ECO:0000256" key="7">
    <source>
        <dbReference type="ARBA" id="ARBA00022723"/>
    </source>
</evidence>
<feature type="domain" description="Methyltransferase type 12" evidence="13">
    <location>
        <begin position="302"/>
        <end position="391"/>
    </location>
</feature>
<keyword evidence="8" id="KW-0460">Magnesium</keyword>
<dbReference type="Proteomes" id="UP001226691">
    <property type="component" value="Unassembled WGS sequence"/>
</dbReference>
<evidence type="ECO:0000256" key="4">
    <source>
        <dbReference type="ARBA" id="ARBA00022603"/>
    </source>
</evidence>
<keyword evidence="7" id="KW-0479">Metal-binding</keyword>
<accession>A0ABU0TV07</accession>
<evidence type="ECO:0000259" key="13">
    <source>
        <dbReference type="Pfam" id="PF08242"/>
    </source>
</evidence>
<dbReference type="InterPro" id="IPR024026">
    <property type="entry name" value="3'-RNA_MeTfrase_Hen1_bac"/>
</dbReference>
<gene>
    <name evidence="15" type="ORF">QE412_001352</name>
</gene>
<evidence type="ECO:0000256" key="11">
    <source>
        <dbReference type="ARBA" id="ARBA00035025"/>
    </source>
</evidence>
<dbReference type="PANTHER" id="PTHR21404">
    <property type="entry name" value="HEN1"/>
    <property type="match status" value="1"/>
</dbReference>
<dbReference type="InterPro" id="IPR026610">
    <property type="entry name" value="Hen1"/>
</dbReference>
<keyword evidence="4" id="KW-0489">Methyltransferase</keyword>
<dbReference type="InterPro" id="IPR013217">
    <property type="entry name" value="Methyltransf_12"/>
</dbReference>
<dbReference type="Pfam" id="PF12623">
    <property type="entry name" value="Hen1_L"/>
    <property type="match status" value="1"/>
</dbReference>
<dbReference type="SUPFAM" id="SSF53335">
    <property type="entry name" value="S-adenosyl-L-methionine-dependent methyltransferases"/>
    <property type="match status" value="1"/>
</dbReference>
<dbReference type="PANTHER" id="PTHR21404:SF3">
    <property type="entry name" value="SMALL RNA 2'-O-METHYLTRANSFERASE"/>
    <property type="match status" value="1"/>
</dbReference>